<dbReference type="EMBL" id="NBSK02000001">
    <property type="protein sequence ID" value="KAJ0228296.1"/>
    <property type="molecule type" value="Genomic_DNA"/>
</dbReference>
<feature type="compositionally biased region" description="Low complexity" evidence="3">
    <location>
        <begin position="44"/>
        <end position="62"/>
    </location>
</feature>
<dbReference type="Proteomes" id="UP000235145">
    <property type="component" value="Unassembled WGS sequence"/>
</dbReference>
<feature type="region of interest" description="Disordered" evidence="3">
    <location>
        <begin position="44"/>
        <end position="117"/>
    </location>
</feature>
<evidence type="ECO:0000313" key="6">
    <source>
        <dbReference type="Proteomes" id="UP000235145"/>
    </source>
</evidence>
<gene>
    <name evidence="5" type="ORF">LSAT_V11C100018900</name>
</gene>
<reference evidence="5 6" key="1">
    <citation type="journal article" date="2017" name="Nat. Commun.">
        <title>Genome assembly with in vitro proximity ligation data and whole-genome triplication in lettuce.</title>
        <authorList>
            <person name="Reyes-Chin-Wo S."/>
            <person name="Wang Z."/>
            <person name="Yang X."/>
            <person name="Kozik A."/>
            <person name="Arikit S."/>
            <person name="Song C."/>
            <person name="Xia L."/>
            <person name="Froenicke L."/>
            <person name="Lavelle D.O."/>
            <person name="Truco M.J."/>
            <person name="Xia R."/>
            <person name="Zhu S."/>
            <person name="Xu C."/>
            <person name="Xu H."/>
            <person name="Xu X."/>
            <person name="Cox K."/>
            <person name="Korf I."/>
            <person name="Meyers B.C."/>
            <person name="Michelmore R.W."/>
        </authorList>
    </citation>
    <scope>NUCLEOTIDE SEQUENCE [LARGE SCALE GENOMIC DNA]</scope>
    <source>
        <strain evidence="6">cv. Salinas</strain>
        <tissue evidence="5">Seedlings</tissue>
    </source>
</reference>
<sequence length="378" mass="39886">MAAVLLSNTMAQNHNSNVNNDVKPTIFHDFLGRDCPPVPNCAAAGDASAAGSPSASASRAGGPISTTSDLGSDRQVGSHLEGVPFYGQKSDFSGSDIGNRYAGNKRSNSDSVFLSSSRDSSHLMKMLRNVGQEQQPMRPILQQATVANGKPDSNPSNSKWERAIPVNVGPVLQYPSRTGQPLPYPYQQTLSNRFKDPTMGTSVISQSAADEGSRTGIKGSGILNSGNVSGVGEPKHKSGISVPEPGSSAPLRRLGSTSVSRQMTIFYGGQAHVFDDVHPNKVSSKVVFGMMESGKEWNADAIMAMAGSSGGSWSTNYSQNPSIKPFIGIGDNNTLSRERLNSTHGTGLSDRIPSIHGGHSGVLMTDARRLSQATEEKP</sequence>
<dbReference type="SMART" id="SM00979">
    <property type="entry name" value="TIFY"/>
    <property type="match status" value="1"/>
</dbReference>
<feature type="domain" description="Tify" evidence="4">
    <location>
        <begin position="256"/>
        <end position="291"/>
    </location>
</feature>
<evidence type="ECO:0000259" key="4">
    <source>
        <dbReference type="PROSITE" id="PS51320"/>
    </source>
</evidence>
<evidence type="ECO:0000256" key="1">
    <source>
        <dbReference type="ARBA" id="ARBA00008614"/>
    </source>
</evidence>
<comment type="function">
    <text evidence="2">Repressor of jasmonate responses.</text>
</comment>
<dbReference type="GO" id="GO:0009611">
    <property type="term" value="P:response to wounding"/>
    <property type="evidence" value="ECO:0000318"/>
    <property type="project" value="GO_Central"/>
</dbReference>
<evidence type="ECO:0000256" key="2">
    <source>
        <dbReference type="RuleBase" id="RU369065"/>
    </source>
</evidence>
<dbReference type="InterPro" id="IPR040390">
    <property type="entry name" value="TIFY/JAZ"/>
</dbReference>
<keyword evidence="6" id="KW-1185">Reference proteome</keyword>
<feature type="region of interest" description="Disordered" evidence="3">
    <location>
        <begin position="206"/>
        <end position="255"/>
    </location>
</feature>
<name>A0A9R1WT64_LACSA</name>
<organism evidence="5 6">
    <name type="scientific">Lactuca sativa</name>
    <name type="common">Garden lettuce</name>
    <dbReference type="NCBI Taxonomy" id="4236"/>
    <lineage>
        <taxon>Eukaryota</taxon>
        <taxon>Viridiplantae</taxon>
        <taxon>Streptophyta</taxon>
        <taxon>Embryophyta</taxon>
        <taxon>Tracheophyta</taxon>
        <taxon>Spermatophyta</taxon>
        <taxon>Magnoliopsida</taxon>
        <taxon>eudicotyledons</taxon>
        <taxon>Gunneridae</taxon>
        <taxon>Pentapetalae</taxon>
        <taxon>asterids</taxon>
        <taxon>campanulids</taxon>
        <taxon>Asterales</taxon>
        <taxon>Asteraceae</taxon>
        <taxon>Cichorioideae</taxon>
        <taxon>Cichorieae</taxon>
        <taxon>Lactucinae</taxon>
        <taxon>Lactuca</taxon>
    </lineage>
</organism>
<comment type="subcellular location">
    <subcellularLocation>
        <location evidence="2">Nucleus</location>
    </subcellularLocation>
</comment>
<dbReference type="AlphaFoldDB" id="A0A9R1WT64"/>
<dbReference type="PANTHER" id="PTHR33077:SF156">
    <property type="entry name" value="TIFY DOMAIN-CONTAINING PROTEIN"/>
    <property type="match status" value="1"/>
</dbReference>
<protein>
    <recommendedName>
        <fullName evidence="2">Protein TIFY</fullName>
    </recommendedName>
    <alternativeName>
        <fullName evidence="2">Jasmonate ZIM domain-containing protein</fullName>
    </alternativeName>
</protein>
<keyword evidence="2" id="KW-1184">Jasmonic acid signaling pathway</keyword>
<dbReference type="PANTHER" id="PTHR33077">
    <property type="entry name" value="PROTEIN TIFY 4A-RELATED-RELATED"/>
    <property type="match status" value="1"/>
</dbReference>
<proteinExistence type="inferred from homology"/>
<dbReference type="GO" id="GO:0031347">
    <property type="term" value="P:regulation of defense response"/>
    <property type="evidence" value="ECO:0000318"/>
    <property type="project" value="GO_Central"/>
</dbReference>
<feature type="region of interest" description="Disordered" evidence="3">
    <location>
        <begin position="341"/>
        <end position="362"/>
    </location>
</feature>
<dbReference type="Pfam" id="PF06200">
    <property type="entry name" value="tify"/>
    <property type="match status" value="1"/>
</dbReference>
<dbReference type="GO" id="GO:2000022">
    <property type="term" value="P:regulation of jasmonic acid mediated signaling pathway"/>
    <property type="evidence" value="ECO:0000318"/>
    <property type="project" value="GO_Central"/>
</dbReference>
<dbReference type="GO" id="GO:0005634">
    <property type="term" value="C:nucleus"/>
    <property type="evidence" value="ECO:0000318"/>
    <property type="project" value="GO_Central"/>
</dbReference>
<comment type="caution">
    <text evidence="5">The sequence shown here is derived from an EMBL/GenBank/DDBJ whole genome shotgun (WGS) entry which is preliminary data.</text>
</comment>
<evidence type="ECO:0000313" key="5">
    <source>
        <dbReference type="EMBL" id="KAJ0228296.1"/>
    </source>
</evidence>
<comment type="similarity">
    <text evidence="1 2">Belongs to the TIFY/JAZ family.</text>
</comment>
<keyword evidence="2" id="KW-0539">Nucleus</keyword>
<evidence type="ECO:0000256" key="3">
    <source>
        <dbReference type="SAM" id="MobiDB-lite"/>
    </source>
</evidence>
<accession>A0A9R1WT64</accession>
<dbReference type="InterPro" id="IPR010399">
    <property type="entry name" value="Tify_dom"/>
</dbReference>
<dbReference type="PROSITE" id="PS51320">
    <property type="entry name" value="TIFY"/>
    <property type="match status" value="1"/>
</dbReference>
<comment type="domain">
    <text evidence="2">The jas domain is required for interaction with COI1.</text>
</comment>